<dbReference type="GeneID" id="27315157"/>
<dbReference type="InParanoid" id="A0A0D1XGT9"/>
<dbReference type="InterPro" id="IPR024527">
    <property type="entry name" value="Eisosome1"/>
</dbReference>
<reference evidence="2 3" key="1">
    <citation type="submission" date="2015-01" db="EMBL/GenBank/DDBJ databases">
        <title>The Genome Sequence of Ochroconis gallopava CBS43764.</title>
        <authorList>
            <consortium name="The Broad Institute Genomics Platform"/>
            <person name="Cuomo C."/>
            <person name="de Hoog S."/>
            <person name="Gorbushina A."/>
            <person name="Stielow B."/>
            <person name="Teixiera M."/>
            <person name="Abouelleil A."/>
            <person name="Chapman S.B."/>
            <person name="Priest M."/>
            <person name="Young S.K."/>
            <person name="Wortman J."/>
            <person name="Nusbaum C."/>
            <person name="Birren B."/>
        </authorList>
    </citation>
    <scope>NUCLEOTIDE SEQUENCE [LARGE SCALE GENOMIC DNA]</scope>
    <source>
        <strain evidence="2 3">CBS 43764</strain>
    </source>
</reference>
<dbReference type="HOGENOM" id="CLU_009741_0_0_1"/>
<gene>
    <name evidence="2" type="ORF">PV09_07184</name>
</gene>
<feature type="compositionally biased region" description="Basic and acidic residues" evidence="1">
    <location>
        <begin position="665"/>
        <end position="691"/>
    </location>
</feature>
<feature type="compositionally biased region" description="Basic and acidic residues" evidence="1">
    <location>
        <begin position="581"/>
        <end position="627"/>
    </location>
</feature>
<dbReference type="PANTHER" id="PTHR28298">
    <property type="entry name" value="EISOSOME PROTEIN 1"/>
    <property type="match status" value="1"/>
</dbReference>
<proteinExistence type="predicted"/>
<organism evidence="2 3">
    <name type="scientific">Verruconis gallopava</name>
    <dbReference type="NCBI Taxonomy" id="253628"/>
    <lineage>
        <taxon>Eukaryota</taxon>
        <taxon>Fungi</taxon>
        <taxon>Dikarya</taxon>
        <taxon>Ascomycota</taxon>
        <taxon>Pezizomycotina</taxon>
        <taxon>Dothideomycetes</taxon>
        <taxon>Pleosporomycetidae</taxon>
        <taxon>Venturiales</taxon>
        <taxon>Sympoventuriaceae</taxon>
        <taxon>Verruconis</taxon>
    </lineage>
</organism>
<sequence length="931" mass="102341">MAAVVDPPLNSVSKILCPDPSAHEHDQQHQQKRLQDQSAAAALYVTHPERKINVQPINPLGPDGKLSAAGAAASLKYARAEDLPSFPIVGIDTKNSGLTAASLAHSNPKDIRYPAVEMSSDASKAALLANNYKMETQWKPEASAAGSKAALLAHHGQGRDWWQPTASKDGLQAATLAAKNKTLTPQLDYGYTDDGKSKALLAARLSVKGRKRAESTPAPAARMDGTQQSNSLKAATLAHADGLSSKAIEQSRITHARNLSRDMYTEHPNVEIEKKEKAHQDALRSASISMAKQIYAIEKVDDSGHVRLNAGQVAARKADRASVETTKDLRQQALEYLTLQDAAQRLAAERLAKIEDRHESAAFRDYYGYPSKRKSLLSFKGRNRRRTFSDGAISFKQDEPEIQSEPTSPQPHRRGNLDIDSDDEEQAARVRSQMNAFNAKLAAADKKRLRDREALIAAAERKVQEQMSKMDEKVFNETGKMSPAMMAEWDNRARQKAVAASRLRMENHGKVDVGGGKFLDQSEIDAIALANIKPTLDEINETAQKQRARDEEIRLEKEEQRRQMLKEKERNAETKALQKKIKAEERDAEREKRRNEKIAAAHEKTAAKEERQREKEAAKEEKQRSKETAAIQKSAAMETSQLQRHKESDDFQTPKKSPWKKLISHRHEREPGRISKIMATDHPEGGKDEVSAKPSAVQPEPNPAPVAEGTLTGATMAGDTPATVAAPAALPETEAVIDHPVTTSTEEHHAAIGPTSSRSTAPRESEEVHSASSPTKKRFTRILGKFKRNKKDKDDDDDAATETSSFSGGVKLHKKRSNKEAPHPAREADKATPALGSGAIVRKPSISSMSSSSSDEEALRDSHDEERGRSATPKDVTKSAGEAGDSEDTDGDWEEARDRFDGDLAPPARILSKKHGNSESPVRDSKFHEDI</sequence>
<dbReference type="Proteomes" id="UP000053259">
    <property type="component" value="Unassembled WGS sequence"/>
</dbReference>
<protein>
    <recommendedName>
        <fullName evidence="4">Eisosome protein 1</fullName>
    </recommendedName>
</protein>
<feature type="compositionally biased region" description="Acidic residues" evidence="1">
    <location>
        <begin position="884"/>
        <end position="893"/>
    </location>
</feature>
<evidence type="ECO:0000256" key="1">
    <source>
        <dbReference type="SAM" id="MobiDB-lite"/>
    </source>
</evidence>
<dbReference type="OrthoDB" id="4070583at2759"/>
<feature type="compositionally biased region" description="Basic and acidic residues" evidence="1">
    <location>
        <begin position="818"/>
        <end position="830"/>
    </location>
</feature>
<keyword evidence="3" id="KW-1185">Reference proteome</keyword>
<dbReference type="Pfam" id="PF12757">
    <property type="entry name" value="Eisosome1"/>
    <property type="match status" value="1"/>
</dbReference>
<dbReference type="RefSeq" id="XP_016211290.1">
    <property type="nucleotide sequence ID" value="XM_016360918.1"/>
</dbReference>
<feature type="compositionally biased region" description="Basic and acidic residues" evidence="1">
    <location>
        <begin position="644"/>
        <end position="653"/>
    </location>
</feature>
<dbReference type="AlphaFoldDB" id="A0A0D1XGT9"/>
<feature type="compositionally biased region" description="Basic residues" evidence="1">
    <location>
        <begin position="775"/>
        <end position="790"/>
    </location>
</feature>
<feature type="region of interest" description="Disordered" evidence="1">
    <location>
        <begin position="388"/>
        <end position="425"/>
    </location>
</feature>
<evidence type="ECO:0000313" key="2">
    <source>
        <dbReference type="EMBL" id="KIW01421.1"/>
    </source>
</evidence>
<feature type="compositionally biased region" description="Basic and acidic residues" evidence="1">
    <location>
        <begin position="921"/>
        <end position="931"/>
    </location>
</feature>
<feature type="region of interest" description="Disordered" evidence="1">
    <location>
        <begin position="559"/>
        <end position="931"/>
    </location>
</feature>
<feature type="compositionally biased region" description="Basic and acidic residues" evidence="1">
    <location>
        <begin position="559"/>
        <end position="573"/>
    </location>
</feature>
<feature type="region of interest" description="Disordered" evidence="1">
    <location>
        <begin position="207"/>
        <end position="229"/>
    </location>
</feature>
<dbReference type="STRING" id="253628.A0A0D1XGT9"/>
<dbReference type="PANTHER" id="PTHR28298:SF1">
    <property type="entry name" value="EISOSOME PROTEIN 1"/>
    <property type="match status" value="1"/>
</dbReference>
<dbReference type="EMBL" id="KN847555">
    <property type="protein sequence ID" value="KIW01421.1"/>
    <property type="molecule type" value="Genomic_DNA"/>
</dbReference>
<dbReference type="GO" id="GO:0070941">
    <property type="term" value="P:eisosome assembly"/>
    <property type="evidence" value="ECO:0007669"/>
    <property type="project" value="TreeGrafter"/>
</dbReference>
<dbReference type="VEuPathDB" id="FungiDB:PV09_07184"/>
<name>A0A0D1XGT9_9PEZI</name>
<feature type="compositionally biased region" description="Basic and acidic residues" evidence="1">
    <location>
        <begin position="857"/>
        <end position="869"/>
    </location>
</feature>
<feature type="compositionally biased region" description="Low complexity" evidence="1">
    <location>
        <begin position="720"/>
        <end position="734"/>
    </location>
</feature>
<evidence type="ECO:0008006" key="4">
    <source>
        <dbReference type="Google" id="ProtNLM"/>
    </source>
</evidence>
<accession>A0A0D1XGT9</accession>
<evidence type="ECO:0000313" key="3">
    <source>
        <dbReference type="Proteomes" id="UP000053259"/>
    </source>
</evidence>